<reference evidence="4" key="1">
    <citation type="journal article" date="2020" name="mSystems">
        <title>Genome- and Community-Level Interaction Insights into Carbon Utilization and Element Cycling Functions of Hydrothermarchaeota in Hydrothermal Sediment.</title>
        <authorList>
            <person name="Zhou Z."/>
            <person name="Liu Y."/>
            <person name="Xu W."/>
            <person name="Pan J."/>
            <person name="Luo Z.H."/>
            <person name="Li M."/>
        </authorList>
    </citation>
    <scope>NUCLEOTIDE SEQUENCE [LARGE SCALE GENOMIC DNA]</scope>
    <source>
        <strain evidence="4">SpSt-81</strain>
    </source>
</reference>
<dbReference type="GO" id="GO:0005829">
    <property type="term" value="C:cytosol"/>
    <property type="evidence" value="ECO:0007669"/>
    <property type="project" value="TreeGrafter"/>
</dbReference>
<dbReference type="InterPro" id="IPR020081">
    <property type="entry name" value="SsrA-bd_prot_CS"/>
</dbReference>
<dbReference type="PROSITE" id="PS01317">
    <property type="entry name" value="SSRP"/>
    <property type="match status" value="1"/>
</dbReference>
<dbReference type="InterPro" id="IPR023620">
    <property type="entry name" value="SmpB"/>
</dbReference>
<comment type="subcellular location">
    <subcellularLocation>
        <location evidence="3">Cytoplasm</location>
    </subcellularLocation>
    <text evidence="3">The tmRNA-SmpB complex associates with stalled 70S ribosomes.</text>
</comment>
<dbReference type="InterPro" id="IPR000037">
    <property type="entry name" value="SsrA-bd_prot"/>
</dbReference>
<organism evidence="4">
    <name type="scientific">Dictyoglomus thermophilum</name>
    <dbReference type="NCBI Taxonomy" id="14"/>
    <lineage>
        <taxon>Bacteria</taxon>
        <taxon>Pseudomonadati</taxon>
        <taxon>Dictyoglomota</taxon>
        <taxon>Dictyoglomia</taxon>
        <taxon>Dictyoglomales</taxon>
        <taxon>Dictyoglomaceae</taxon>
        <taxon>Dictyoglomus</taxon>
    </lineage>
</organism>
<dbReference type="AlphaFoldDB" id="A0A7C3RVY2"/>
<comment type="caution">
    <text evidence="4">The sequence shown here is derived from an EMBL/GenBank/DDBJ whole genome shotgun (WGS) entry which is preliminary data.</text>
</comment>
<dbReference type="GO" id="GO:0070930">
    <property type="term" value="P:trans-translation-dependent protein tagging"/>
    <property type="evidence" value="ECO:0007669"/>
    <property type="project" value="TreeGrafter"/>
</dbReference>
<evidence type="ECO:0000256" key="1">
    <source>
        <dbReference type="ARBA" id="ARBA00022490"/>
    </source>
</evidence>
<dbReference type="NCBIfam" id="NF003843">
    <property type="entry name" value="PRK05422.1"/>
    <property type="match status" value="1"/>
</dbReference>
<proteinExistence type="inferred from homology"/>
<evidence type="ECO:0000256" key="2">
    <source>
        <dbReference type="ARBA" id="ARBA00022884"/>
    </source>
</evidence>
<dbReference type="CDD" id="cd09294">
    <property type="entry name" value="SmpB"/>
    <property type="match status" value="1"/>
</dbReference>
<dbReference type="Gene3D" id="2.40.280.10">
    <property type="match status" value="1"/>
</dbReference>
<accession>A0A7C3RVY2</accession>
<name>A0A7C3RVY2_DICTH</name>
<dbReference type="EMBL" id="DTIN01000025">
    <property type="protein sequence ID" value="HFX13781.1"/>
    <property type="molecule type" value="Genomic_DNA"/>
</dbReference>
<dbReference type="SUPFAM" id="SSF74982">
    <property type="entry name" value="Small protein B (SmpB)"/>
    <property type="match status" value="1"/>
</dbReference>
<dbReference type="PANTHER" id="PTHR30308:SF2">
    <property type="entry name" value="SSRA-BINDING PROTEIN"/>
    <property type="match status" value="1"/>
</dbReference>
<keyword evidence="1 3" id="KW-0963">Cytoplasm</keyword>
<dbReference type="NCBIfam" id="TIGR00086">
    <property type="entry name" value="smpB"/>
    <property type="match status" value="1"/>
</dbReference>
<dbReference type="GO" id="GO:0003723">
    <property type="term" value="F:RNA binding"/>
    <property type="evidence" value="ECO:0007669"/>
    <property type="project" value="UniProtKB-UniRule"/>
</dbReference>
<sequence>MAKEKKIVAVNRKAKHDYFILETFEAGISLTGTEVKSLRSGKVSMQDSYADVKNGEVWIYNLHISPYEHGNIYNHDPKRPRKLLLNKDEIAYLVGKVKEKGLTLIPLSIYFNERGWAKVELGLAKGKKLYDKRKDLAEKAERRELERLYKMKY</sequence>
<evidence type="ECO:0000256" key="3">
    <source>
        <dbReference type="HAMAP-Rule" id="MF_00023"/>
    </source>
</evidence>
<dbReference type="GO" id="GO:0070929">
    <property type="term" value="P:trans-translation"/>
    <property type="evidence" value="ECO:0007669"/>
    <property type="project" value="UniProtKB-UniRule"/>
</dbReference>
<gene>
    <name evidence="3 4" type="primary">smpB</name>
    <name evidence="4" type="ORF">ENW00_06470</name>
</gene>
<comment type="function">
    <text evidence="3">Required for rescue of stalled ribosomes mediated by trans-translation. Binds to transfer-messenger RNA (tmRNA), required for stable association of tmRNA with ribosomes. tmRNA and SmpB together mimic tRNA shape, replacing the anticodon stem-loop with SmpB. tmRNA is encoded by the ssrA gene; the 2 termini fold to resemble tRNA(Ala) and it encodes a 'tag peptide', a short internal open reading frame. During trans-translation Ala-aminoacylated tmRNA acts like a tRNA, entering the A-site of stalled ribosomes, displacing the stalled mRNA. The ribosome then switches to translate the ORF on the tmRNA; the nascent peptide is terminated with the 'tag peptide' encoded by the tmRNA and targeted for degradation. The ribosome is freed to recommence translation, which seems to be the essential function of trans-translation.</text>
</comment>
<dbReference type="HAMAP" id="MF_00023">
    <property type="entry name" value="SmpB"/>
    <property type="match status" value="1"/>
</dbReference>
<dbReference type="Pfam" id="PF01668">
    <property type="entry name" value="SmpB"/>
    <property type="match status" value="1"/>
</dbReference>
<protein>
    <recommendedName>
        <fullName evidence="3">SsrA-binding protein</fullName>
    </recommendedName>
    <alternativeName>
        <fullName evidence="3">Small protein B</fullName>
    </alternativeName>
</protein>
<keyword evidence="2 3" id="KW-0694">RNA-binding</keyword>
<comment type="similarity">
    <text evidence="3">Belongs to the SmpB family.</text>
</comment>
<dbReference type="PANTHER" id="PTHR30308">
    <property type="entry name" value="TMRNA-BINDING COMPONENT OF TRANS-TRANSLATION TAGGING COMPLEX"/>
    <property type="match status" value="1"/>
</dbReference>
<evidence type="ECO:0000313" key="4">
    <source>
        <dbReference type="EMBL" id="HFX13781.1"/>
    </source>
</evidence>